<evidence type="ECO:0000256" key="3">
    <source>
        <dbReference type="ARBA" id="ARBA00022729"/>
    </source>
</evidence>
<sequence length="496" mass="54759">MKIIFNKVILAFVFITAITSCKKDYLNTTPTEGVATSVAFSTTTNAWAALNGIHRIMYSQTFGVQAQGGQSGNMLYMDILGDDVVFNTAASTWLLSEYKWISHRNPSSSMLYYNYQFYYVIIGNANMIIANIDAASGADADKAAIKGQALAYRAWAYFQMVQLFGERYVAGAANNSLAVPLVLVPGNTVTPRNTVAEVYTQINADIDQAINSLASYTRANKSHLNVNVAKGIKARIALTQQNWTVAAQFAKEARSGFTLMTNTQYLAGFNDYSNSEWLWASKIQSDQTSYFYSFFAYMSANYSSTVIRTSPKSIYSVLYNKITTTDVRKKLWDPTGKNTADFPIPTTASSRYAYMSRKFKVADASLSIGDVPYMRAAELYLIEAEALARSGDNTGAAAALYPLAVNRDPSYVLSVKTGAALIDEIMTQRRVELWGEGFRFYDLKRTNSALDRTGGNHSATFTSGELSIPATNIRWQFLIPQDEITISNGVVVQNAQ</sequence>
<dbReference type="RefSeq" id="WP_142529952.1">
    <property type="nucleotide sequence ID" value="NZ_CBCSJO010000010.1"/>
</dbReference>
<dbReference type="InterPro" id="IPR012944">
    <property type="entry name" value="SusD_RagB_dom"/>
</dbReference>
<evidence type="ECO:0000259" key="7">
    <source>
        <dbReference type="Pfam" id="PF14322"/>
    </source>
</evidence>
<evidence type="ECO:0000259" key="6">
    <source>
        <dbReference type="Pfam" id="PF07980"/>
    </source>
</evidence>
<reference evidence="8 9" key="1">
    <citation type="submission" date="2017-05" db="EMBL/GenBank/DDBJ databases">
        <authorList>
            <person name="Varghese N."/>
            <person name="Submissions S."/>
        </authorList>
    </citation>
    <scope>NUCLEOTIDE SEQUENCE [LARGE SCALE GENOMIC DNA]</scope>
    <source>
        <strain evidence="8 9">DSM 19036</strain>
    </source>
</reference>
<comment type="similarity">
    <text evidence="2">Belongs to the SusD family.</text>
</comment>
<protein>
    <submittedName>
        <fullName evidence="8">SusD family protein</fullName>
    </submittedName>
</protein>
<gene>
    <name evidence="8" type="ORF">SAMN06265348_110249</name>
</gene>
<dbReference type="PROSITE" id="PS51257">
    <property type="entry name" value="PROKAR_LIPOPROTEIN"/>
    <property type="match status" value="1"/>
</dbReference>
<organism evidence="8 9">
    <name type="scientific">Pedobacter westerhofensis</name>
    <dbReference type="NCBI Taxonomy" id="425512"/>
    <lineage>
        <taxon>Bacteria</taxon>
        <taxon>Pseudomonadati</taxon>
        <taxon>Bacteroidota</taxon>
        <taxon>Sphingobacteriia</taxon>
        <taxon>Sphingobacteriales</taxon>
        <taxon>Sphingobacteriaceae</taxon>
        <taxon>Pedobacter</taxon>
    </lineage>
</organism>
<dbReference type="SUPFAM" id="SSF48452">
    <property type="entry name" value="TPR-like"/>
    <property type="match status" value="1"/>
</dbReference>
<evidence type="ECO:0000313" key="8">
    <source>
        <dbReference type="EMBL" id="SMO92019.1"/>
    </source>
</evidence>
<evidence type="ECO:0000256" key="2">
    <source>
        <dbReference type="ARBA" id="ARBA00006275"/>
    </source>
</evidence>
<feature type="domain" description="SusD-like N-terminal" evidence="7">
    <location>
        <begin position="75"/>
        <end position="238"/>
    </location>
</feature>
<evidence type="ECO:0000256" key="4">
    <source>
        <dbReference type="ARBA" id="ARBA00023136"/>
    </source>
</evidence>
<dbReference type="InterPro" id="IPR011990">
    <property type="entry name" value="TPR-like_helical_dom_sf"/>
</dbReference>
<dbReference type="Pfam" id="PF14322">
    <property type="entry name" value="SusD-like_3"/>
    <property type="match status" value="1"/>
</dbReference>
<dbReference type="AlphaFoldDB" id="A0A521F745"/>
<comment type="subcellular location">
    <subcellularLocation>
        <location evidence="1">Cell outer membrane</location>
    </subcellularLocation>
</comment>
<dbReference type="OrthoDB" id="630434at2"/>
<feature type="domain" description="RagB/SusD" evidence="6">
    <location>
        <begin position="345"/>
        <end position="456"/>
    </location>
</feature>
<dbReference type="InterPro" id="IPR033985">
    <property type="entry name" value="SusD-like_N"/>
</dbReference>
<dbReference type="Pfam" id="PF07980">
    <property type="entry name" value="SusD_RagB"/>
    <property type="match status" value="1"/>
</dbReference>
<keyword evidence="3" id="KW-0732">Signal</keyword>
<keyword evidence="4" id="KW-0472">Membrane</keyword>
<proteinExistence type="inferred from homology"/>
<dbReference type="GO" id="GO:0009279">
    <property type="term" value="C:cell outer membrane"/>
    <property type="evidence" value="ECO:0007669"/>
    <property type="project" value="UniProtKB-SubCell"/>
</dbReference>
<evidence type="ECO:0000256" key="1">
    <source>
        <dbReference type="ARBA" id="ARBA00004442"/>
    </source>
</evidence>
<dbReference type="CDD" id="cd08977">
    <property type="entry name" value="SusD"/>
    <property type="match status" value="1"/>
</dbReference>
<evidence type="ECO:0000256" key="5">
    <source>
        <dbReference type="ARBA" id="ARBA00023237"/>
    </source>
</evidence>
<accession>A0A521F745</accession>
<keyword evidence="9" id="KW-1185">Reference proteome</keyword>
<name>A0A521F745_9SPHI</name>
<dbReference type="EMBL" id="FXTN01000010">
    <property type="protein sequence ID" value="SMO92019.1"/>
    <property type="molecule type" value="Genomic_DNA"/>
</dbReference>
<evidence type="ECO:0000313" key="9">
    <source>
        <dbReference type="Proteomes" id="UP000320300"/>
    </source>
</evidence>
<dbReference type="Gene3D" id="1.25.40.390">
    <property type="match status" value="1"/>
</dbReference>
<keyword evidence="5" id="KW-0998">Cell outer membrane</keyword>
<dbReference type="Proteomes" id="UP000320300">
    <property type="component" value="Unassembled WGS sequence"/>
</dbReference>